<keyword evidence="1" id="KW-1133">Transmembrane helix</keyword>
<dbReference type="AlphaFoldDB" id="V6JXR8"/>
<sequence length="111" mass="11582">MRYPHLLVAAMTSCFFIGGSLGTLAGALAATPVHGTVAVIAWTLVGLAVAVAIAVLVDVAYTRIKKRLAARRAECTARDFRASIEGGLTESFDTFSRRLDQSGPKASGGSE</sequence>
<organism evidence="2 3">
    <name type="scientific">Streptomyces roseochromogenus subsp. oscitans DS 12.976</name>
    <dbReference type="NCBI Taxonomy" id="1352936"/>
    <lineage>
        <taxon>Bacteria</taxon>
        <taxon>Bacillati</taxon>
        <taxon>Actinomycetota</taxon>
        <taxon>Actinomycetes</taxon>
        <taxon>Kitasatosporales</taxon>
        <taxon>Streptomycetaceae</taxon>
        <taxon>Streptomyces</taxon>
    </lineage>
</organism>
<proteinExistence type="predicted"/>
<keyword evidence="3" id="KW-1185">Reference proteome</keyword>
<feature type="transmembrane region" description="Helical" evidence="1">
    <location>
        <begin position="39"/>
        <end position="61"/>
    </location>
</feature>
<dbReference type="RefSeq" id="WP_023550812.1">
    <property type="nucleotide sequence ID" value="NZ_CM002285.1"/>
</dbReference>
<protein>
    <submittedName>
        <fullName evidence="2">Uncharacterized protein</fullName>
    </submittedName>
</protein>
<keyword evidence="1" id="KW-0472">Membrane</keyword>
<gene>
    <name evidence="2" type="ORF">M878_30520</name>
</gene>
<dbReference type="Proteomes" id="UP000017984">
    <property type="component" value="Chromosome"/>
</dbReference>
<reference evidence="2 3" key="1">
    <citation type="journal article" date="2014" name="Genome Announc.">
        <title>Draft Genome Sequence of Streptomyces roseochromogenes subsp. oscitans DS 12.976, Producer of the Aminocoumarin Antibiotic Clorobiocin.</title>
        <authorList>
            <person name="Ruckert C."/>
            <person name="Kalinowski J."/>
            <person name="Heide L."/>
            <person name="Apel A.K."/>
        </authorList>
    </citation>
    <scope>NUCLEOTIDE SEQUENCE [LARGE SCALE GENOMIC DNA]</scope>
    <source>
        <strain evidence="2 3">DS 12.976</strain>
    </source>
</reference>
<dbReference type="HOGENOM" id="CLU_2157023_0_0_11"/>
<keyword evidence="1" id="KW-0812">Transmembrane</keyword>
<dbReference type="STRING" id="1352936.M878_30520"/>
<accession>V6JXR8</accession>
<evidence type="ECO:0000313" key="2">
    <source>
        <dbReference type="EMBL" id="EST24503.1"/>
    </source>
</evidence>
<dbReference type="PATRIC" id="fig|1352936.5.peg.6358"/>
<comment type="caution">
    <text evidence="2">The sequence shown here is derived from an EMBL/GenBank/DDBJ whole genome shotgun (WGS) entry which is preliminary data.</text>
</comment>
<evidence type="ECO:0000313" key="3">
    <source>
        <dbReference type="Proteomes" id="UP000017984"/>
    </source>
</evidence>
<name>V6JXR8_STRRC</name>
<dbReference type="OrthoDB" id="4330021at2"/>
<dbReference type="EMBL" id="AWQX01000265">
    <property type="protein sequence ID" value="EST24503.1"/>
    <property type="molecule type" value="Genomic_DNA"/>
</dbReference>
<evidence type="ECO:0000256" key="1">
    <source>
        <dbReference type="SAM" id="Phobius"/>
    </source>
</evidence>